<evidence type="ECO:0000313" key="1">
    <source>
        <dbReference type="EMBL" id="MTW13532.1"/>
    </source>
</evidence>
<dbReference type="InterPro" id="IPR013433">
    <property type="entry name" value="PHA_gran_rgn"/>
</dbReference>
<dbReference type="OrthoDB" id="287584at2"/>
<evidence type="ECO:0000313" key="2">
    <source>
        <dbReference type="Proteomes" id="UP000472320"/>
    </source>
</evidence>
<organism evidence="1 2">
    <name type="scientific">Massilia eburnea</name>
    <dbReference type="NCBI Taxonomy" id="1776165"/>
    <lineage>
        <taxon>Bacteria</taxon>
        <taxon>Pseudomonadati</taxon>
        <taxon>Pseudomonadota</taxon>
        <taxon>Betaproteobacteria</taxon>
        <taxon>Burkholderiales</taxon>
        <taxon>Oxalobacteraceae</taxon>
        <taxon>Telluria group</taxon>
        <taxon>Massilia</taxon>
    </lineage>
</organism>
<dbReference type="AlphaFoldDB" id="A0A6L6QMC1"/>
<proteinExistence type="predicted"/>
<keyword evidence="2" id="KW-1185">Reference proteome</keyword>
<reference evidence="1 2" key="1">
    <citation type="submission" date="2019-11" db="EMBL/GenBank/DDBJ databases">
        <title>Type strains purchased from KCTC, JCM and DSMZ.</title>
        <authorList>
            <person name="Lu H."/>
        </authorList>
    </citation>
    <scope>NUCLEOTIDE SEQUENCE [LARGE SCALE GENOMIC DNA]</scope>
    <source>
        <strain evidence="1 2">JCM 31587</strain>
    </source>
</reference>
<dbReference type="NCBIfam" id="TIGR02610">
    <property type="entry name" value="PHA_gran_rgn"/>
    <property type="match status" value="1"/>
</dbReference>
<accession>A0A6L6QMC1</accession>
<gene>
    <name evidence="1" type="ORF">GM658_23250</name>
</gene>
<dbReference type="RefSeq" id="WP_155456449.1">
    <property type="nucleotide sequence ID" value="NZ_WNKX01000023.1"/>
</dbReference>
<sequence>MADINITQAHNLEPAQARAAAEQVAQRIAKEFDLACQWHGDTLKFGRSGVEGTLTLAGSAAHMNIKLGFLMGAFKSAIEGKVAEKMRSVFASA</sequence>
<protein>
    <submittedName>
        <fullName evidence="1">Polyhydroxyalkanoic acid system protein</fullName>
    </submittedName>
</protein>
<dbReference type="Proteomes" id="UP000472320">
    <property type="component" value="Unassembled WGS sequence"/>
</dbReference>
<dbReference type="EMBL" id="WNKX01000023">
    <property type="protein sequence ID" value="MTW13532.1"/>
    <property type="molecule type" value="Genomic_DNA"/>
</dbReference>
<name>A0A6L6QMC1_9BURK</name>
<comment type="caution">
    <text evidence="1">The sequence shown here is derived from an EMBL/GenBank/DDBJ whole genome shotgun (WGS) entry which is preliminary data.</text>
</comment>
<dbReference type="Pfam" id="PF09650">
    <property type="entry name" value="PHA_gran_rgn"/>
    <property type="match status" value="1"/>
</dbReference>